<feature type="repeat" description="Lumazine-binding" evidence="10">
    <location>
        <begin position="98"/>
        <end position="194"/>
    </location>
</feature>
<evidence type="ECO:0000256" key="1">
    <source>
        <dbReference type="ARBA" id="ARBA00000968"/>
    </source>
</evidence>
<dbReference type="EMBL" id="JAKHEY010000002">
    <property type="protein sequence ID" value="MCZ9677837.1"/>
    <property type="molecule type" value="Genomic_DNA"/>
</dbReference>
<keyword evidence="8" id="KW-0677">Repeat</keyword>
<dbReference type="NCBIfam" id="TIGR00187">
    <property type="entry name" value="ribE"/>
    <property type="match status" value="1"/>
</dbReference>
<keyword evidence="7 13" id="KW-0808">Transferase</keyword>
<evidence type="ECO:0000259" key="11">
    <source>
        <dbReference type="PROSITE" id="PS51177"/>
    </source>
</evidence>
<dbReference type="PIRSF" id="PIRSF000498">
    <property type="entry name" value="Riboflavin_syn_A"/>
    <property type="match status" value="1"/>
</dbReference>
<comment type="catalytic activity">
    <reaction evidence="1">
        <text>2 6,7-dimethyl-8-(1-D-ribityl)lumazine + H(+) = 5-amino-6-(D-ribitylamino)uracil + riboflavin</text>
        <dbReference type="Rhea" id="RHEA:20772"/>
        <dbReference type="ChEBI" id="CHEBI:15378"/>
        <dbReference type="ChEBI" id="CHEBI:15934"/>
        <dbReference type="ChEBI" id="CHEBI:57986"/>
        <dbReference type="ChEBI" id="CHEBI:58201"/>
        <dbReference type="EC" id="2.5.1.9"/>
    </reaction>
</comment>
<evidence type="ECO:0000313" key="13">
    <source>
        <dbReference type="EMBL" id="MCZ9677837.1"/>
    </source>
</evidence>
<dbReference type="CDD" id="cd00402">
    <property type="entry name" value="Riboflavin_synthase_like"/>
    <property type="match status" value="1"/>
</dbReference>
<evidence type="ECO:0000256" key="4">
    <source>
        <dbReference type="ARBA" id="ARBA00012827"/>
    </source>
</evidence>
<dbReference type="FunFam" id="2.40.30.20:FF:000004">
    <property type="entry name" value="Riboflavin synthase, alpha subunit"/>
    <property type="match status" value="1"/>
</dbReference>
<reference evidence="13" key="1">
    <citation type="submission" date="2022-01" db="EMBL/GenBank/DDBJ databases">
        <title>STING isolate genome collection.</title>
        <authorList>
            <person name="France M."/>
            <person name="Rutt L."/>
            <person name="Humphrys M."/>
            <person name="Ravel J."/>
        </authorList>
    </citation>
    <scope>NUCLEOTIDE SEQUENCE</scope>
    <source>
        <strain evidence="13">C0081E5</strain>
    </source>
</reference>
<evidence type="ECO:0000256" key="2">
    <source>
        <dbReference type="ARBA" id="ARBA00002803"/>
    </source>
</evidence>
<comment type="pathway">
    <text evidence="3">Cofactor biosynthesis; riboflavin biosynthesis; riboflavin from 2-hydroxy-3-oxobutyl phosphate and 5-amino-6-(D-ribitylamino)uracil: step 2/2.</text>
</comment>
<accession>A0AAW5WVY8</accession>
<dbReference type="PANTHER" id="PTHR21098:SF0">
    <property type="entry name" value="RIBOFLAVIN SYNTHASE"/>
    <property type="match status" value="1"/>
</dbReference>
<feature type="domain" description="Lumazine-binding" evidence="11">
    <location>
        <begin position="1"/>
        <end position="97"/>
    </location>
</feature>
<organism evidence="13 15">
    <name type="scientific">Lactobacillus mulieris</name>
    <dbReference type="NCBI Taxonomy" id="2508708"/>
    <lineage>
        <taxon>Bacteria</taxon>
        <taxon>Bacillati</taxon>
        <taxon>Bacillota</taxon>
        <taxon>Bacilli</taxon>
        <taxon>Lactobacillales</taxon>
        <taxon>Lactobacillaceae</taxon>
        <taxon>Lactobacillus</taxon>
    </lineage>
</organism>
<dbReference type="RefSeq" id="WP_269254578.1">
    <property type="nucleotide sequence ID" value="NZ_JAKHEY010000002.1"/>
</dbReference>
<evidence type="ECO:0000256" key="5">
    <source>
        <dbReference type="ARBA" id="ARBA00013950"/>
    </source>
</evidence>
<evidence type="ECO:0000256" key="9">
    <source>
        <dbReference type="NCBIfam" id="TIGR00187"/>
    </source>
</evidence>
<evidence type="ECO:0000256" key="3">
    <source>
        <dbReference type="ARBA" id="ARBA00004887"/>
    </source>
</evidence>
<sequence length="201" mass="21768">MFSGLVTGDATIATIKKDTQTITMTIKTSASNLKGLKVGDSIAVNGCCLTVESFTETKFVVTMMPQTFKKTIFKSSKIGDQVNIERALQVTSRLEGHIVTGHIDDVVSLIKKQQNENAIELFFKLPSRLIAQVVPQGSIAINGTSLTVMDINKNIFSVGLIPHTQENTNLAQLAVGDQVNVETDILGKYVAKNLILFQGAK</sequence>
<evidence type="ECO:0000256" key="8">
    <source>
        <dbReference type="ARBA" id="ARBA00022737"/>
    </source>
</evidence>
<comment type="caution">
    <text evidence="13">The sequence shown here is derived from an EMBL/GenBank/DDBJ whole genome shotgun (WGS) entry which is preliminary data.</text>
</comment>
<reference evidence="12 14" key="2">
    <citation type="submission" date="2022-01" db="EMBL/GenBank/DDBJ databases">
        <title>VMRC isolate genome collection.</title>
        <authorList>
            <person name="France M."/>
            <person name="Rutt L."/>
            <person name="Humphrys M."/>
            <person name="Ravel J."/>
        </authorList>
    </citation>
    <scope>NUCLEOTIDE SEQUENCE [LARGE SCALE GENOMIC DNA]</scope>
    <source>
        <strain evidence="12 14">C0172B4</strain>
    </source>
</reference>
<feature type="repeat" description="Lumazine-binding" evidence="10">
    <location>
        <begin position="1"/>
        <end position="97"/>
    </location>
</feature>
<dbReference type="PROSITE" id="PS51177">
    <property type="entry name" value="LUMAZINE_BIND"/>
    <property type="match status" value="2"/>
</dbReference>
<dbReference type="Pfam" id="PF00677">
    <property type="entry name" value="Lum_binding"/>
    <property type="match status" value="2"/>
</dbReference>
<dbReference type="InterPro" id="IPR017938">
    <property type="entry name" value="Riboflavin_synthase-like_b-brl"/>
</dbReference>
<dbReference type="PANTHER" id="PTHR21098">
    <property type="entry name" value="RIBOFLAVIN SYNTHASE ALPHA CHAIN"/>
    <property type="match status" value="1"/>
</dbReference>
<evidence type="ECO:0000256" key="6">
    <source>
        <dbReference type="ARBA" id="ARBA00022619"/>
    </source>
</evidence>
<evidence type="ECO:0000313" key="15">
    <source>
        <dbReference type="Proteomes" id="UP001211566"/>
    </source>
</evidence>
<dbReference type="InterPro" id="IPR001783">
    <property type="entry name" value="Lumazine-bd"/>
</dbReference>
<evidence type="ECO:0000313" key="14">
    <source>
        <dbReference type="Proteomes" id="UP001211420"/>
    </source>
</evidence>
<dbReference type="InterPro" id="IPR026017">
    <property type="entry name" value="Lumazine-bd_dom"/>
</dbReference>
<dbReference type="Proteomes" id="UP001211566">
    <property type="component" value="Unassembled WGS sequence"/>
</dbReference>
<dbReference type="EMBL" id="JAKHPW010000002">
    <property type="protein sequence ID" value="MCZ3621990.1"/>
    <property type="molecule type" value="Genomic_DNA"/>
</dbReference>
<name>A0AAW5WVY8_9LACO</name>
<keyword evidence="6" id="KW-0686">Riboflavin biosynthesis</keyword>
<keyword evidence="14" id="KW-1185">Reference proteome</keyword>
<dbReference type="GO" id="GO:0004746">
    <property type="term" value="F:riboflavin synthase activity"/>
    <property type="evidence" value="ECO:0007669"/>
    <property type="project" value="UniProtKB-UniRule"/>
</dbReference>
<dbReference type="AlphaFoldDB" id="A0AAW5WVY8"/>
<proteinExistence type="predicted"/>
<dbReference type="Gene3D" id="2.40.30.20">
    <property type="match status" value="2"/>
</dbReference>
<evidence type="ECO:0000256" key="7">
    <source>
        <dbReference type="ARBA" id="ARBA00022679"/>
    </source>
</evidence>
<protein>
    <recommendedName>
        <fullName evidence="5 9">Riboflavin synthase</fullName>
        <ecNumber evidence="4 9">2.5.1.9</ecNumber>
    </recommendedName>
</protein>
<comment type="function">
    <text evidence="2">Catalyzes the dismutation of two molecules of 6,7-dimethyl-8-ribityllumazine, resulting in the formation of riboflavin and 5-amino-6-(D-ribitylamino)uracil.</text>
</comment>
<dbReference type="InterPro" id="IPR023366">
    <property type="entry name" value="ATP_synth_asu-like_sf"/>
</dbReference>
<dbReference type="Proteomes" id="UP001211420">
    <property type="component" value="Unassembled WGS sequence"/>
</dbReference>
<gene>
    <name evidence="12" type="ORF">L2772_03775</name>
    <name evidence="13" type="ORF">L2Z99_01900</name>
</gene>
<dbReference type="GO" id="GO:0009231">
    <property type="term" value="P:riboflavin biosynthetic process"/>
    <property type="evidence" value="ECO:0007669"/>
    <property type="project" value="UniProtKB-KW"/>
</dbReference>
<feature type="domain" description="Lumazine-binding" evidence="11">
    <location>
        <begin position="98"/>
        <end position="194"/>
    </location>
</feature>
<dbReference type="SUPFAM" id="SSF63380">
    <property type="entry name" value="Riboflavin synthase domain-like"/>
    <property type="match status" value="2"/>
</dbReference>
<evidence type="ECO:0000313" key="12">
    <source>
        <dbReference type="EMBL" id="MCZ3621990.1"/>
    </source>
</evidence>
<dbReference type="NCBIfam" id="NF006767">
    <property type="entry name" value="PRK09289.1"/>
    <property type="match status" value="1"/>
</dbReference>
<evidence type="ECO:0000256" key="10">
    <source>
        <dbReference type="PROSITE-ProRule" id="PRU00524"/>
    </source>
</evidence>
<dbReference type="EC" id="2.5.1.9" evidence="4 9"/>